<organism evidence="1 2">
    <name type="scientific">Stentor coeruleus</name>
    <dbReference type="NCBI Taxonomy" id="5963"/>
    <lineage>
        <taxon>Eukaryota</taxon>
        <taxon>Sar</taxon>
        <taxon>Alveolata</taxon>
        <taxon>Ciliophora</taxon>
        <taxon>Postciliodesmatophora</taxon>
        <taxon>Heterotrichea</taxon>
        <taxon>Heterotrichida</taxon>
        <taxon>Stentoridae</taxon>
        <taxon>Stentor</taxon>
    </lineage>
</organism>
<protein>
    <submittedName>
        <fullName evidence="1">Uncharacterized protein</fullName>
    </submittedName>
</protein>
<gene>
    <name evidence="1" type="ORF">SteCoe_5209</name>
</gene>
<evidence type="ECO:0000313" key="1">
    <source>
        <dbReference type="EMBL" id="OMJ92108.1"/>
    </source>
</evidence>
<proteinExistence type="predicted"/>
<name>A0A1R2CT08_9CILI</name>
<sequence>MSFLKPEDFRVIIIVCKFLQKFFQKQSLSIQRIALHNLGLPTNSGFLPWKDILENISKINSSKLHNCFLPYYTDGGLDEDSKNYFIGNLVSDFGTYTSKKPSNTLVKFIYAPKAVFDYDKDLNLYTISPDEILISSIEEDSKNHNDLCPLLVKIHFVTPKICFTRPVETWMCFGSYIKIEDFSTIKAFYSCSELENAKIISKKLGLCYEVTIQNNYTALMFKNKIGDLQPICWVKGILSHLNYKGIMIEMNRMVFVRYFYLLMINPFIREPDEGMDLTTLIPYARIVKVGKNSCEEN</sequence>
<accession>A0A1R2CT08</accession>
<dbReference type="AlphaFoldDB" id="A0A1R2CT08"/>
<reference evidence="1 2" key="1">
    <citation type="submission" date="2016-11" db="EMBL/GenBank/DDBJ databases">
        <title>The macronuclear genome of Stentor coeruleus: a giant cell with tiny introns.</title>
        <authorList>
            <person name="Slabodnick M."/>
            <person name="Ruby J.G."/>
            <person name="Reiff S.B."/>
            <person name="Swart E.C."/>
            <person name="Gosai S."/>
            <person name="Prabakaran S."/>
            <person name="Witkowska E."/>
            <person name="Larue G.E."/>
            <person name="Fisher S."/>
            <person name="Freeman R.M."/>
            <person name="Gunawardena J."/>
            <person name="Chu W."/>
            <person name="Stover N.A."/>
            <person name="Gregory B.D."/>
            <person name="Nowacki M."/>
            <person name="Derisi J."/>
            <person name="Roy S.W."/>
            <person name="Marshall W.F."/>
            <person name="Sood P."/>
        </authorList>
    </citation>
    <scope>NUCLEOTIDE SEQUENCE [LARGE SCALE GENOMIC DNA]</scope>
    <source>
        <strain evidence="1">WM001</strain>
    </source>
</reference>
<evidence type="ECO:0000313" key="2">
    <source>
        <dbReference type="Proteomes" id="UP000187209"/>
    </source>
</evidence>
<dbReference type="Proteomes" id="UP000187209">
    <property type="component" value="Unassembled WGS sequence"/>
</dbReference>
<keyword evidence="2" id="KW-1185">Reference proteome</keyword>
<comment type="caution">
    <text evidence="1">The sequence shown here is derived from an EMBL/GenBank/DDBJ whole genome shotgun (WGS) entry which is preliminary data.</text>
</comment>
<dbReference type="EMBL" id="MPUH01000068">
    <property type="protein sequence ID" value="OMJ92108.1"/>
    <property type="molecule type" value="Genomic_DNA"/>
</dbReference>